<feature type="transmembrane region" description="Helical" evidence="1">
    <location>
        <begin position="46"/>
        <end position="65"/>
    </location>
</feature>
<dbReference type="EMBL" id="JACYGY010000001">
    <property type="protein sequence ID" value="MBE9463217.1"/>
    <property type="molecule type" value="Genomic_DNA"/>
</dbReference>
<accession>A0ABR9WCS4</accession>
<reference evidence="3" key="1">
    <citation type="submission" date="2023-07" db="EMBL/GenBank/DDBJ databases">
        <title>Dyadobacter sp. nov 'subterranea' isolated from contaminted grondwater.</title>
        <authorList>
            <person name="Szabo I."/>
            <person name="Al-Omari J."/>
            <person name="Szerdahelyi S.G."/>
            <person name="Rado J."/>
        </authorList>
    </citation>
    <scope>NUCLEOTIDE SEQUENCE [LARGE SCALE GENOMIC DNA]</scope>
    <source>
        <strain evidence="3">UP-52</strain>
    </source>
</reference>
<comment type="caution">
    <text evidence="2">The sequence shown here is derived from an EMBL/GenBank/DDBJ whole genome shotgun (WGS) entry which is preliminary data.</text>
</comment>
<keyword evidence="1" id="KW-0812">Transmembrane</keyword>
<evidence type="ECO:0000313" key="2">
    <source>
        <dbReference type="EMBL" id="MBE9463217.1"/>
    </source>
</evidence>
<evidence type="ECO:0000313" key="3">
    <source>
        <dbReference type="Proteomes" id="UP000634134"/>
    </source>
</evidence>
<keyword evidence="3" id="KW-1185">Reference proteome</keyword>
<keyword evidence="1" id="KW-0472">Membrane</keyword>
<evidence type="ECO:0008006" key="4">
    <source>
        <dbReference type="Google" id="ProtNLM"/>
    </source>
</evidence>
<dbReference type="RefSeq" id="WP_194121364.1">
    <property type="nucleotide sequence ID" value="NZ_JACYGY010000001.1"/>
</dbReference>
<proteinExistence type="predicted"/>
<evidence type="ECO:0000256" key="1">
    <source>
        <dbReference type="SAM" id="Phobius"/>
    </source>
</evidence>
<keyword evidence="1" id="KW-1133">Transmembrane helix</keyword>
<feature type="transmembrane region" description="Helical" evidence="1">
    <location>
        <begin position="6"/>
        <end position="25"/>
    </location>
</feature>
<dbReference type="Proteomes" id="UP000634134">
    <property type="component" value="Unassembled WGS sequence"/>
</dbReference>
<feature type="transmembrane region" description="Helical" evidence="1">
    <location>
        <begin position="85"/>
        <end position="110"/>
    </location>
</feature>
<name>A0ABR9WCS4_9BACT</name>
<feature type="transmembrane region" description="Helical" evidence="1">
    <location>
        <begin position="122"/>
        <end position="142"/>
    </location>
</feature>
<gene>
    <name evidence="2" type="ORF">IEE83_15110</name>
</gene>
<protein>
    <recommendedName>
        <fullName evidence="4">Cytochrome B</fullName>
    </recommendedName>
</protein>
<organism evidence="2 3">
    <name type="scientific">Dyadobacter subterraneus</name>
    <dbReference type="NCBI Taxonomy" id="2773304"/>
    <lineage>
        <taxon>Bacteria</taxon>
        <taxon>Pseudomonadati</taxon>
        <taxon>Bacteroidota</taxon>
        <taxon>Cytophagia</taxon>
        <taxon>Cytophagales</taxon>
        <taxon>Spirosomataceae</taxon>
        <taxon>Dyadobacter</taxon>
    </lineage>
</organism>
<sequence length="154" mass="17962">MYFYLLFFHSIFRWLVLLSLLYALFRSLRGWGGNLSFSKSDDSVRHITATISHVQLTIGYLLYFNSPFIAYFRSHFHEAIKQFDFMFFGMIHITLMTISIILITIGSSAAKRQTLDSNKFRTITIFFGIALVIILVAIPWPFSPLANRPYLRTF</sequence>